<proteinExistence type="predicted"/>
<reference evidence="1 2" key="1">
    <citation type="submission" date="2024-02" db="EMBL/GenBank/DDBJ databases">
        <authorList>
            <person name="Chen Y."/>
            <person name="Shah S."/>
            <person name="Dougan E. K."/>
            <person name="Thang M."/>
            <person name="Chan C."/>
        </authorList>
    </citation>
    <scope>NUCLEOTIDE SEQUENCE [LARGE SCALE GENOMIC DNA]</scope>
</reference>
<dbReference type="EMBL" id="CAXAMN010022106">
    <property type="protein sequence ID" value="CAK9066414.1"/>
    <property type="molecule type" value="Genomic_DNA"/>
</dbReference>
<dbReference type="Proteomes" id="UP001642484">
    <property type="component" value="Unassembled WGS sequence"/>
</dbReference>
<comment type="caution">
    <text evidence="1">The sequence shown here is derived from an EMBL/GenBank/DDBJ whole genome shotgun (WGS) entry which is preliminary data.</text>
</comment>
<evidence type="ECO:0000313" key="1">
    <source>
        <dbReference type="EMBL" id="CAK9066414.1"/>
    </source>
</evidence>
<keyword evidence="2" id="KW-1185">Reference proteome</keyword>
<organism evidence="1 2">
    <name type="scientific">Durusdinium trenchii</name>
    <dbReference type="NCBI Taxonomy" id="1381693"/>
    <lineage>
        <taxon>Eukaryota</taxon>
        <taxon>Sar</taxon>
        <taxon>Alveolata</taxon>
        <taxon>Dinophyceae</taxon>
        <taxon>Suessiales</taxon>
        <taxon>Symbiodiniaceae</taxon>
        <taxon>Durusdinium</taxon>
    </lineage>
</organism>
<gene>
    <name evidence="1" type="ORF">CCMP2556_LOCUS32616</name>
</gene>
<evidence type="ECO:0000313" key="2">
    <source>
        <dbReference type="Proteomes" id="UP001642484"/>
    </source>
</evidence>
<evidence type="ECO:0008006" key="3">
    <source>
        <dbReference type="Google" id="ProtNLM"/>
    </source>
</evidence>
<accession>A0ABP0NVC0</accession>
<name>A0ABP0NVC0_9DINO</name>
<sequence length="200" mass="21717">MGRGTAVGGSFSVLGAAGAAPFAVGAGPPPRSTGRLLLVDCNNVRGRGRSGRFDLSSSQFLSWLHRWTQTRAKEEHYKQVVATFDHGWHPALVALADLTVAFAGPKLLADDLIYGLSRRLGSSQPVVAVTNDRRLRRLCADSGCETPEVQWRRWSATRRRPALGFSGWVSTLKSGIFVEMLSSVPVGPLLPQLRSVHEEV</sequence>
<protein>
    <recommendedName>
        <fullName evidence="3">NYN domain-containing protein</fullName>
    </recommendedName>
</protein>